<sequence>MELVNSGPPLSVITITTMEPCFKIAKEDVVVRPIANFHPSLWGDYFIKNPSLLSTHQKSEEWMKQRVQELVKDVKNLLREARGSMREGMQLIDALQRLGVAYHFEHEISEALSFINSTSTSHHSYGDDDLRFVALRFRLLRQHLYDAPSDVFNQFKDDEGNFKEELKNDLKGLLSLYEAAYLGMPEEHVLDEAIEFTRNNLMSMSNNIEPWLVKQVAHALETPIRRRMSRLEARLYIPIYEEDIEAKNDVVLELAKLDFHLLQLLHREEVTKISIWWYDLGLARELKFIRDRIVELYFWILGVYFEPQYSKGRMMLVKVITMLSLMDDIYDSYGTLHELQQFTLAIQRWELKQDDAQLDEKLQLGFMAICNTLKELEDQVLQDGNRCRIDTFRRELEKVAVILLEEAKWRAERYVPLSLAEHLDLSRKTTSYHVLACASLLGIGEEVPKDTLEWIASFPQISKDITNICRLMDDAVDSEFEGEREHVITTISCCMKKYGDSWEEAKLRILGMVENAWKDMNRECLRLNNIIPSYVLVRFVNLACMMETMYRNSDGYTESASLKKTISLLLVEPIVM</sequence>
<dbReference type="EC" id="4.2.3.104" evidence="1"/>
<dbReference type="Proteomes" id="UP000827976">
    <property type="component" value="Chromosome 19"/>
</dbReference>
<protein>
    <submittedName>
        <fullName evidence="1">(-)-germacrene D synthase protein</fullName>
        <ecNumber evidence="1">4.2.3.104</ecNumber>
    </submittedName>
</protein>
<keyword evidence="1" id="KW-0456">Lyase</keyword>
<accession>A0ACB7TXT4</accession>
<dbReference type="EMBL" id="CM037029">
    <property type="protein sequence ID" value="KAH7652864.1"/>
    <property type="molecule type" value="Genomic_DNA"/>
</dbReference>
<evidence type="ECO:0000313" key="1">
    <source>
        <dbReference type="EMBL" id="KAH7652864.1"/>
    </source>
</evidence>
<organism evidence="1 2">
    <name type="scientific">Dioscorea alata</name>
    <name type="common">Purple yam</name>
    <dbReference type="NCBI Taxonomy" id="55571"/>
    <lineage>
        <taxon>Eukaryota</taxon>
        <taxon>Viridiplantae</taxon>
        <taxon>Streptophyta</taxon>
        <taxon>Embryophyta</taxon>
        <taxon>Tracheophyta</taxon>
        <taxon>Spermatophyta</taxon>
        <taxon>Magnoliopsida</taxon>
        <taxon>Liliopsida</taxon>
        <taxon>Dioscoreales</taxon>
        <taxon>Dioscoreaceae</taxon>
        <taxon>Dioscorea</taxon>
    </lineage>
</organism>
<gene>
    <name evidence="1" type="ORF">IHE45_19G045000</name>
</gene>
<comment type="caution">
    <text evidence="1">The sequence shown here is derived from an EMBL/GenBank/DDBJ whole genome shotgun (WGS) entry which is preliminary data.</text>
</comment>
<reference evidence="2" key="1">
    <citation type="journal article" date="2022" name="Nat. Commun.">
        <title>Chromosome evolution and the genetic basis of agronomically important traits in greater yam.</title>
        <authorList>
            <person name="Bredeson J.V."/>
            <person name="Lyons J.B."/>
            <person name="Oniyinde I.O."/>
            <person name="Okereke N.R."/>
            <person name="Kolade O."/>
            <person name="Nnabue I."/>
            <person name="Nwadili C.O."/>
            <person name="Hribova E."/>
            <person name="Parker M."/>
            <person name="Nwogha J."/>
            <person name="Shu S."/>
            <person name="Carlson J."/>
            <person name="Kariba R."/>
            <person name="Muthemba S."/>
            <person name="Knop K."/>
            <person name="Barton G.J."/>
            <person name="Sherwood A.V."/>
            <person name="Lopez-Montes A."/>
            <person name="Asiedu R."/>
            <person name="Jamnadass R."/>
            <person name="Muchugi A."/>
            <person name="Goodstein D."/>
            <person name="Egesi C.N."/>
            <person name="Featherston J."/>
            <person name="Asfaw A."/>
            <person name="Simpson G.G."/>
            <person name="Dolezel J."/>
            <person name="Hendre P.S."/>
            <person name="Van Deynze A."/>
            <person name="Kumar P.L."/>
            <person name="Obidiegwu J.E."/>
            <person name="Bhattacharjee R."/>
            <person name="Rokhsar D.S."/>
        </authorList>
    </citation>
    <scope>NUCLEOTIDE SEQUENCE [LARGE SCALE GENOMIC DNA]</scope>
    <source>
        <strain evidence="2">cv. TDa95/00328</strain>
    </source>
</reference>
<name>A0ACB7TXT4_DIOAL</name>
<proteinExistence type="predicted"/>
<keyword evidence="2" id="KW-1185">Reference proteome</keyword>
<evidence type="ECO:0000313" key="2">
    <source>
        <dbReference type="Proteomes" id="UP000827976"/>
    </source>
</evidence>